<evidence type="ECO:0000256" key="1">
    <source>
        <dbReference type="SAM" id="Phobius"/>
    </source>
</evidence>
<feature type="transmembrane region" description="Helical" evidence="1">
    <location>
        <begin position="123"/>
        <end position="139"/>
    </location>
</feature>
<keyword evidence="1" id="KW-1133">Transmembrane helix</keyword>
<dbReference type="Pfam" id="PF02517">
    <property type="entry name" value="Rce1-like"/>
    <property type="match status" value="1"/>
</dbReference>
<proteinExistence type="predicted"/>
<gene>
    <name evidence="3" type="ORF">LC087_06455</name>
</gene>
<feature type="transmembrane region" description="Helical" evidence="1">
    <location>
        <begin position="60"/>
        <end position="79"/>
    </location>
</feature>
<dbReference type="EMBL" id="CP129013">
    <property type="protein sequence ID" value="WLR43766.1"/>
    <property type="molecule type" value="Genomic_DNA"/>
</dbReference>
<dbReference type="PANTHER" id="PTHR43592">
    <property type="entry name" value="CAAX AMINO TERMINAL PROTEASE"/>
    <property type="match status" value="1"/>
</dbReference>
<evidence type="ECO:0000259" key="2">
    <source>
        <dbReference type="Pfam" id="PF02517"/>
    </source>
</evidence>
<accession>A0ABY9JWJ8</accession>
<feature type="transmembrane region" description="Helical" evidence="1">
    <location>
        <begin position="168"/>
        <end position="186"/>
    </location>
</feature>
<feature type="transmembrane region" description="Helical" evidence="1">
    <location>
        <begin position="21"/>
        <end position="40"/>
    </location>
</feature>
<reference evidence="3 4" key="1">
    <citation type="submission" date="2023-06" db="EMBL/GenBank/DDBJ databases">
        <title>Five Gram-positive bacteria isolated from mangrove sediments in Shenzhen, Guangdong, China.</title>
        <authorList>
            <person name="Yu S."/>
            <person name="Zheng W."/>
            <person name="Huang Y."/>
        </authorList>
    </citation>
    <scope>NUCLEOTIDE SEQUENCE [LARGE SCALE GENOMIC DNA]</scope>
    <source>
        <strain evidence="3 4">SaN35-3</strain>
    </source>
</reference>
<dbReference type="PANTHER" id="PTHR43592:SF7">
    <property type="entry name" value="CAAX AMINO TERMINAL PROTEASE FAMILY PROTEIN"/>
    <property type="match status" value="1"/>
</dbReference>
<feature type="transmembrane region" description="Helical" evidence="1">
    <location>
        <begin position="99"/>
        <end position="117"/>
    </location>
</feature>
<protein>
    <submittedName>
        <fullName evidence="3">Type II CAAX endopeptidase family protein</fullName>
    </submittedName>
</protein>
<organism evidence="3 4">
    <name type="scientific">Bacillus carboniphilus</name>
    <dbReference type="NCBI Taxonomy" id="86663"/>
    <lineage>
        <taxon>Bacteria</taxon>
        <taxon>Bacillati</taxon>
        <taxon>Bacillota</taxon>
        <taxon>Bacilli</taxon>
        <taxon>Bacillales</taxon>
        <taxon>Bacillaceae</taxon>
        <taxon>Bacillus</taxon>
    </lineage>
</organism>
<sequence>MFQKQQKVIERLTDKQIRSQLYFTQALILITAIVLSFFLFDNWLSWRDIWGHPQPNFILIGNGTALFVILVDTAIVKYAPEKWYDDGGINEKLFQNRSYIEIFFLTALIAFCEELLFRGVLQTSFGLITASIIFALLHVRYLGKVLLFSLVVFVSFLLGVVYEITESILPSMLAHFLIDFVFALQIRTKYLSKDLKG</sequence>
<dbReference type="InterPro" id="IPR003675">
    <property type="entry name" value="Rce1/LyrA-like_dom"/>
</dbReference>
<name>A0ABY9JWJ8_9BACI</name>
<keyword evidence="4" id="KW-1185">Reference proteome</keyword>
<evidence type="ECO:0000313" key="3">
    <source>
        <dbReference type="EMBL" id="WLR43766.1"/>
    </source>
</evidence>
<feature type="domain" description="CAAX prenyl protease 2/Lysostaphin resistance protein A-like" evidence="2">
    <location>
        <begin position="99"/>
        <end position="181"/>
    </location>
</feature>
<evidence type="ECO:0000313" key="4">
    <source>
        <dbReference type="Proteomes" id="UP001197974"/>
    </source>
</evidence>
<feature type="transmembrane region" description="Helical" evidence="1">
    <location>
        <begin position="146"/>
        <end position="162"/>
    </location>
</feature>
<dbReference type="Proteomes" id="UP001197974">
    <property type="component" value="Chromosome"/>
</dbReference>
<keyword evidence="1" id="KW-0472">Membrane</keyword>
<keyword evidence="1" id="KW-0812">Transmembrane</keyword>